<dbReference type="Proteomes" id="UP000199672">
    <property type="component" value="Unassembled WGS sequence"/>
</dbReference>
<dbReference type="OrthoDB" id="1493444at2"/>
<evidence type="ECO:0000256" key="1">
    <source>
        <dbReference type="SAM" id="SignalP"/>
    </source>
</evidence>
<dbReference type="AlphaFoldDB" id="A0A1I1KX90"/>
<evidence type="ECO:0000313" key="3">
    <source>
        <dbReference type="Proteomes" id="UP000199672"/>
    </source>
</evidence>
<gene>
    <name evidence="2" type="ORF">SAMN05216297_101589</name>
</gene>
<accession>A0A1I1KX90</accession>
<dbReference type="PROSITE" id="PS51257">
    <property type="entry name" value="PROKAR_LIPOPROTEIN"/>
    <property type="match status" value="1"/>
</dbReference>
<sequence length="144" mass="15817">MKKLFNNICLLSLTFVLMFLSSCDRDMDFETKSVTPPSLNVVVYKNSDQTQRVANATVVISKINPADGSVMTPSKFTKQTDVNGSVKLTNAEMLQIFPEPTGDTPRGGQLSFSVSSSDNALHAVSTSAYINMTDGETWQWINIQ</sequence>
<reference evidence="3" key="1">
    <citation type="submission" date="2016-10" db="EMBL/GenBank/DDBJ databases">
        <authorList>
            <person name="Varghese N."/>
            <person name="Submissions S."/>
        </authorList>
    </citation>
    <scope>NUCLEOTIDE SEQUENCE [LARGE SCALE GENOMIC DNA]</scope>
    <source>
        <strain evidence="3">CGMCC 1.10370</strain>
    </source>
</reference>
<protein>
    <submittedName>
        <fullName evidence="2">Uncharacterized protein</fullName>
    </submittedName>
</protein>
<dbReference type="EMBL" id="FOMH01000001">
    <property type="protein sequence ID" value="SFC65351.1"/>
    <property type="molecule type" value="Genomic_DNA"/>
</dbReference>
<feature type="signal peptide" evidence="1">
    <location>
        <begin position="1"/>
        <end position="26"/>
    </location>
</feature>
<organism evidence="2 3">
    <name type="scientific">Flavobacterium phragmitis</name>
    <dbReference type="NCBI Taxonomy" id="739143"/>
    <lineage>
        <taxon>Bacteria</taxon>
        <taxon>Pseudomonadati</taxon>
        <taxon>Bacteroidota</taxon>
        <taxon>Flavobacteriia</taxon>
        <taxon>Flavobacteriales</taxon>
        <taxon>Flavobacteriaceae</taxon>
        <taxon>Flavobacterium</taxon>
    </lineage>
</organism>
<evidence type="ECO:0000313" key="2">
    <source>
        <dbReference type="EMBL" id="SFC65351.1"/>
    </source>
</evidence>
<dbReference type="RefSeq" id="WP_143102026.1">
    <property type="nucleotide sequence ID" value="NZ_FOMH01000001.1"/>
</dbReference>
<name>A0A1I1KX90_9FLAO</name>
<keyword evidence="3" id="KW-1185">Reference proteome</keyword>
<keyword evidence="1" id="KW-0732">Signal</keyword>
<dbReference type="STRING" id="739143.SAMN05216297_101589"/>
<feature type="chain" id="PRO_5011481079" evidence="1">
    <location>
        <begin position="27"/>
        <end position="144"/>
    </location>
</feature>
<proteinExistence type="predicted"/>